<dbReference type="HOGENOM" id="CLU_105364_0_0_0"/>
<sequence>MKTNSEHAKQPRILLICGDYWHAPACADYVMRTLCQELHYSLTTALTHYDVPWNALAEFDAIALYKEGRIANHDPDMRWLSLEQEQQLANFTRDGGTFIGLHSGVCSYAVGGPMREMMRGHFVHHPPELAYTVLPRQGHPFCKDIQPFELFDEMYVTDVVAEQTDVFLESEALAHGRLISGWTHQYGAGRFIGLTPGHNVKVMTHPMMAALLKNILNAI</sequence>
<reference evidence="2" key="1">
    <citation type="journal article" date="2015" name="PeerJ">
        <title>First genomic representation of candidate bacterial phylum KSB3 points to enhanced environmental sensing as a trigger of wastewater bulking.</title>
        <authorList>
            <person name="Sekiguchi Y."/>
            <person name="Ohashi A."/>
            <person name="Parks D.H."/>
            <person name="Yamauchi T."/>
            <person name="Tyson G.W."/>
            <person name="Hugenholtz P."/>
        </authorList>
    </citation>
    <scope>NUCLEOTIDE SEQUENCE [LARGE SCALE GENOMIC DNA]</scope>
</reference>
<dbReference type="Proteomes" id="UP000030700">
    <property type="component" value="Unassembled WGS sequence"/>
</dbReference>
<dbReference type="EMBL" id="DF820456">
    <property type="protein sequence ID" value="GAK50275.1"/>
    <property type="molecule type" value="Genomic_DNA"/>
</dbReference>
<proteinExistence type="predicted"/>
<dbReference type="InterPro" id="IPR029010">
    <property type="entry name" value="ThuA-like"/>
</dbReference>
<evidence type="ECO:0000313" key="3">
    <source>
        <dbReference type="Proteomes" id="UP000030700"/>
    </source>
</evidence>
<feature type="domain" description="ThuA-like" evidence="1">
    <location>
        <begin position="22"/>
        <end position="214"/>
    </location>
</feature>
<evidence type="ECO:0000313" key="2">
    <source>
        <dbReference type="EMBL" id="GAK50275.1"/>
    </source>
</evidence>
<dbReference type="InterPro" id="IPR029062">
    <property type="entry name" value="Class_I_gatase-like"/>
</dbReference>
<dbReference type="Pfam" id="PF06283">
    <property type="entry name" value="ThuA"/>
    <property type="match status" value="1"/>
</dbReference>
<protein>
    <recommendedName>
        <fullName evidence="1">ThuA-like domain-containing protein</fullName>
    </recommendedName>
</protein>
<gene>
    <name evidence="2" type="ORF">U14_01503</name>
</gene>
<dbReference type="AlphaFoldDB" id="A0A0S6VY06"/>
<dbReference type="STRING" id="1499966.U14_01503"/>
<name>A0A0S6VY06_9BACT</name>
<evidence type="ECO:0000259" key="1">
    <source>
        <dbReference type="Pfam" id="PF06283"/>
    </source>
</evidence>
<dbReference type="Gene3D" id="3.40.50.880">
    <property type="match status" value="1"/>
</dbReference>
<organism evidence="2">
    <name type="scientific">Candidatus Moduliflexus flocculans</name>
    <dbReference type="NCBI Taxonomy" id="1499966"/>
    <lineage>
        <taxon>Bacteria</taxon>
        <taxon>Candidatus Moduliflexota</taxon>
        <taxon>Candidatus Moduliflexia</taxon>
        <taxon>Candidatus Moduliflexales</taxon>
        <taxon>Candidatus Moduliflexaceae</taxon>
    </lineage>
</organism>
<keyword evidence="3" id="KW-1185">Reference proteome</keyword>
<accession>A0A0S6VY06</accession>
<dbReference type="SUPFAM" id="SSF52317">
    <property type="entry name" value="Class I glutamine amidotransferase-like"/>
    <property type="match status" value="1"/>
</dbReference>